<evidence type="ECO:0000256" key="3">
    <source>
        <dbReference type="ARBA" id="ARBA00022801"/>
    </source>
</evidence>
<dbReference type="InterPro" id="IPR043504">
    <property type="entry name" value="Peptidase_S1_PA_chymotrypsin"/>
</dbReference>
<dbReference type="SUPFAM" id="SSF50494">
    <property type="entry name" value="Trypsin-like serine proteases"/>
    <property type="match status" value="1"/>
</dbReference>
<dbReference type="SMART" id="SM00020">
    <property type="entry name" value="Tryp_SPc"/>
    <property type="match status" value="1"/>
</dbReference>
<dbReference type="InterPro" id="IPR009003">
    <property type="entry name" value="Peptidase_S1_PA"/>
</dbReference>
<keyword evidence="2 6" id="KW-0732">Signal</keyword>
<evidence type="ECO:0000313" key="10">
    <source>
        <dbReference type="ZFIN" id="ZDB-GENE-061027-211"/>
    </source>
</evidence>
<gene>
    <name evidence="9 10" type="ORF">zgc:153968</name>
</gene>
<dbReference type="ZFIN" id="ZDB-GENE-061027-211">
    <property type="gene designation" value="zgc:153968"/>
</dbReference>
<dbReference type="InterPro" id="IPR001254">
    <property type="entry name" value="Trypsin_dom"/>
</dbReference>
<dbReference type="GeneID" id="768292"/>
<sequence length="303" mass="32030">MRMMLRLAVCVAGVLLLNISGSLCQLDVCGRAPLKPRIIGGQTAMAGSWPWQVSIHYIPTGGLLCGGTLINREWVLSAAQCFQKLTASNLVVHLGHLSTGDPNVIHNPASQIINHPKYDSAKNKNDIALLKLSTPVSFTDYIKPVCLTASGSSLGKGAVSWITGWGSINTGGTQFPTTLQEVKIPVVSNGDCKSAYGSLITDGMICAGPNEGGKGICVGDGGGPLVHNSSEQWIQSGIASFGRGCAQPKNPGVFTRVSEYESWIKSQISKDQPGFIKFKDSASSVSFSVFLIALIPLIHSLFS</sequence>
<keyword evidence="4" id="KW-0720">Serine protease</keyword>
<dbReference type="Gene3D" id="2.40.10.10">
    <property type="entry name" value="Trypsin-like serine proteases"/>
    <property type="match status" value="1"/>
</dbReference>
<dbReference type="GO" id="GO:0004252">
    <property type="term" value="F:serine-type endopeptidase activity"/>
    <property type="evidence" value="ECO:0007669"/>
    <property type="project" value="InterPro"/>
</dbReference>
<organism evidence="8 9">
    <name type="scientific">Danio rerio</name>
    <name type="common">Zebrafish</name>
    <name type="synonym">Brachydanio rerio</name>
    <dbReference type="NCBI Taxonomy" id="7955"/>
    <lineage>
        <taxon>Eukaryota</taxon>
        <taxon>Metazoa</taxon>
        <taxon>Chordata</taxon>
        <taxon>Craniata</taxon>
        <taxon>Vertebrata</taxon>
        <taxon>Euteleostomi</taxon>
        <taxon>Actinopterygii</taxon>
        <taxon>Neopterygii</taxon>
        <taxon>Teleostei</taxon>
        <taxon>Ostariophysi</taxon>
        <taxon>Cypriniformes</taxon>
        <taxon>Danionidae</taxon>
        <taxon>Danioninae</taxon>
        <taxon>Danio</taxon>
    </lineage>
</organism>
<dbReference type="CDD" id="cd00190">
    <property type="entry name" value="Tryp_SPc"/>
    <property type="match status" value="1"/>
</dbReference>
<dbReference type="GO" id="GO:0006508">
    <property type="term" value="P:proteolysis"/>
    <property type="evidence" value="ECO:0007669"/>
    <property type="project" value="UniProtKB-KW"/>
</dbReference>
<dbReference type="Proteomes" id="UP000000437">
    <property type="component" value="Chromosome 3"/>
</dbReference>
<dbReference type="PROSITE" id="PS50240">
    <property type="entry name" value="TRYPSIN_DOM"/>
    <property type="match status" value="1"/>
</dbReference>
<keyword evidence="3" id="KW-0378">Hydrolase</keyword>
<evidence type="ECO:0000256" key="1">
    <source>
        <dbReference type="ARBA" id="ARBA00022670"/>
    </source>
</evidence>
<protein>
    <submittedName>
        <fullName evidence="9">Uncharacterized protein isoform X1</fullName>
    </submittedName>
</protein>
<feature type="domain" description="Peptidase S1" evidence="7">
    <location>
        <begin position="38"/>
        <end position="269"/>
    </location>
</feature>
<dbReference type="AlphaFoldDB" id="A0AB32TFP4"/>
<dbReference type="Pfam" id="PF00089">
    <property type="entry name" value="Trypsin"/>
    <property type="match status" value="1"/>
</dbReference>
<keyword evidence="8" id="KW-1185">Reference proteome</keyword>
<evidence type="ECO:0000256" key="5">
    <source>
        <dbReference type="ARBA" id="ARBA00023157"/>
    </source>
</evidence>
<dbReference type="InterPro" id="IPR001314">
    <property type="entry name" value="Peptidase_S1A"/>
</dbReference>
<dbReference type="PANTHER" id="PTHR24252:SF8">
    <property type="entry name" value="ACROSIN"/>
    <property type="match status" value="1"/>
</dbReference>
<reference evidence="9" key="1">
    <citation type="submission" date="2025-08" db="UniProtKB">
        <authorList>
            <consortium name="RefSeq"/>
        </authorList>
    </citation>
    <scope>IDENTIFICATION</scope>
    <source>
        <strain evidence="9">Tuebingen</strain>
        <tissue evidence="9">Fibroblasts and whole tissue</tissue>
    </source>
</reference>
<evidence type="ECO:0000313" key="8">
    <source>
        <dbReference type="Proteomes" id="UP000000437"/>
    </source>
</evidence>
<evidence type="ECO:0000256" key="2">
    <source>
        <dbReference type="ARBA" id="ARBA00022729"/>
    </source>
</evidence>
<evidence type="ECO:0000256" key="6">
    <source>
        <dbReference type="SAM" id="SignalP"/>
    </source>
</evidence>
<feature type="signal peptide" evidence="6">
    <location>
        <begin position="1"/>
        <end position="24"/>
    </location>
</feature>
<proteinExistence type="predicted"/>
<dbReference type="AGR" id="ZFIN:ZDB-GENE-061027-211"/>
<dbReference type="FunFam" id="2.40.10.10:FF:000024">
    <property type="entry name" value="Serine protease 53"/>
    <property type="match status" value="1"/>
</dbReference>
<dbReference type="PRINTS" id="PR00722">
    <property type="entry name" value="CHYMOTRYPSIN"/>
</dbReference>
<name>A0AB32TFP4_DANRE</name>
<evidence type="ECO:0000313" key="9">
    <source>
        <dbReference type="RefSeq" id="XP_068073775.1"/>
    </source>
</evidence>
<keyword evidence="1" id="KW-0645">Protease</keyword>
<dbReference type="PANTHER" id="PTHR24252">
    <property type="entry name" value="ACROSIN-RELATED"/>
    <property type="match status" value="1"/>
</dbReference>
<evidence type="ECO:0000256" key="4">
    <source>
        <dbReference type="ARBA" id="ARBA00022825"/>
    </source>
</evidence>
<feature type="chain" id="PRO_5044305875" evidence="6">
    <location>
        <begin position="25"/>
        <end position="303"/>
    </location>
</feature>
<evidence type="ECO:0000259" key="7">
    <source>
        <dbReference type="PROSITE" id="PS50240"/>
    </source>
</evidence>
<dbReference type="RefSeq" id="XP_068073775.1">
    <property type="nucleotide sequence ID" value="XM_068217674.2"/>
</dbReference>
<keyword evidence="5" id="KW-1015">Disulfide bond</keyword>
<accession>A0AB32TFP4</accession>